<dbReference type="GO" id="GO:0006352">
    <property type="term" value="P:DNA-templated transcription initiation"/>
    <property type="evidence" value="ECO:0007669"/>
    <property type="project" value="InterPro"/>
</dbReference>
<dbReference type="Pfam" id="PF04545">
    <property type="entry name" value="Sigma70_r4"/>
    <property type="match status" value="1"/>
</dbReference>
<dbReference type="GO" id="GO:0003700">
    <property type="term" value="F:DNA-binding transcription factor activity"/>
    <property type="evidence" value="ECO:0007669"/>
    <property type="project" value="InterPro"/>
</dbReference>
<proteinExistence type="predicted"/>
<gene>
    <name evidence="2" type="ORF">DET59_12025</name>
</gene>
<organism evidence="2 3">
    <name type="scientific">Rossellomorea aquimaris</name>
    <dbReference type="NCBI Taxonomy" id="189382"/>
    <lineage>
        <taxon>Bacteria</taxon>
        <taxon>Bacillati</taxon>
        <taxon>Bacillota</taxon>
        <taxon>Bacilli</taxon>
        <taxon>Bacillales</taxon>
        <taxon>Bacillaceae</taxon>
        <taxon>Rossellomorea</taxon>
    </lineage>
</organism>
<dbReference type="SUPFAM" id="SSF88659">
    <property type="entry name" value="Sigma3 and sigma4 domains of RNA polymerase sigma factors"/>
    <property type="match status" value="1"/>
</dbReference>
<accession>A0A366EFP6</accession>
<evidence type="ECO:0000313" key="3">
    <source>
        <dbReference type="Proteomes" id="UP000252118"/>
    </source>
</evidence>
<dbReference type="InterPro" id="IPR007630">
    <property type="entry name" value="RNA_pol_sigma70_r4"/>
</dbReference>
<dbReference type="AlphaFoldDB" id="A0A366EFP6"/>
<protein>
    <submittedName>
        <fullName evidence="2">Sigma-70-like protein</fullName>
    </submittedName>
</protein>
<dbReference type="EMBL" id="QNRJ01000020">
    <property type="protein sequence ID" value="RBP01224.1"/>
    <property type="molecule type" value="Genomic_DNA"/>
</dbReference>
<reference evidence="2 3" key="1">
    <citation type="submission" date="2018-06" db="EMBL/GenBank/DDBJ databases">
        <title>Freshwater and sediment microbial communities from various areas in North America, analyzing microbe dynamics in response to fracking.</title>
        <authorList>
            <person name="Lamendella R."/>
        </authorList>
    </citation>
    <scope>NUCLEOTIDE SEQUENCE [LARGE SCALE GENOMIC DNA]</scope>
    <source>
        <strain evidence="2 3">97B</strain>
    </source>
</reference>
<name>A0A366EFP6_9BACI</name>
<feature type="domain" description="RNA polymerase sigma-70 region 4" evidence="1">
    <location>
        <begin position="70"/>
        <end position="111"/>
    </location>
</feature>
<evidence type="ECO:0000313" key="2">
    <source>
        <dbReference type="EMBL" id="RBP01224.1"/>
    </source>
</evidence>
<evidence type="ECO:0000259" key="1">
    <source>
        <dbReference type="Pfam" id="PF04545"/>
    </source>
</evidence>
<sequence>MKCRSMYGQGMFLEGVVKLKITIEDINYFIFMIKREKLGVRKRYFSILHNKDSDEYKRFINVYLKYKKVVSEREQLVLDSVYGVNGAPLKLKEVAQIIKVTPERVRQLVFKSEREMATFLRQKY</sequence>
<dbReference type="InterPro" id="IPR036388">
    <property type="entry name" value="WH-like_DNA-bd_sf"/>
</dbReference>
<comment type="caution">
    <text evidence="2">The sequence shown here is derived from an EMBL/GenBank/DDBJ whole genome shotgun (WGS) entry which is preliminary data.</text>
</comment>
<dbReference type="Gene3D" id="1.10.10.10">
    <property type="entry name" value="Winged helix-like DNA-binding domain superfamily/Winged helix DNA-binding domain"/>
    <property type="match status" value="1"/>
</dbReference>
<dbReference type="InterPro" id="IPR013324">
    <property type="entry name" value="RNA_pol_sigma_r3/r4-like"/>
</dbReference>
<dbReference type="OrthoDB" id="2942662at2"/>
<dbReference type="Proteomes" id="UP000252118">
    <property type="component" value="Unassembled WGS sequence"/>
</dbReference>